<gene>
    <name evidence="9" type="primary">MDM12</name>
    <name evidence="12" type="ORF">BCR36DRAFT_359524</name>
</gene>
<dbReference type="InterPro" id="IPR031468">
    <property type="entry name" value="SMP_LBD"/>
</dbReference>
<comment type="caution">
    <text evidence="12">The sequence shown here is derived from an EMBL/GenBank/DDBJ whole genome shotgun (WGS) entry which is preliminary data.</text>
</comment>
<comment type="subunit">
    <text evidence="9">Component of the ER-mitochondria encounter structure (ERMES) or MDM complex, composed of MMM1, MDM10, MDM12 and MDM34. A MMM1 homodimer associates with one molecule of MDM12 on each side in a pairwise head-to-tail manner, and the SMP-LTD domains of MMM1 and MDM12 generate a continuous hydrophobic tunnel for phospholipid trafficking.</text>
</comment>
<reference evidence="12 13" key="2">
    <citation type="submission" date="2016-08" db="EMBL/GenBank/DDBJ databases">
        <title>Pervasive Adenine N6-methylation of Active Genes in Fungi.</title>
        <authorList>
            <consortium name="DOE Joint Genome Institute"/>
            <person name="Mondo S.J."/>
            <person name="Dannebaum R.O."/>
            <person name="Kuo R.C."/>
            <person name="Labutti K."/>
            <person name="Haridas S."/>
            <person name="Kuo A."/>
            <person name="Salamov A."/>
            <person name="Ahrendt S.R."/>
            <person name="Lipzen A."/>
            <person name="Sullivan W."/>
            <person name="Andreopoulos W.B."/>
            <person name="Clum A."/>
            <person name="Lindquist E."/>
            <person name="Daum C."/>
            <person name="Ramamoorthy G.K."/>
            <person name="Gryganskyi A."/>
            <person name="Culley D."/>
            <person name="Magnuson J.K."/>
            <person name="James T.Y."/>
            <person name="O'Malley M.A."/>
            <person name="Stajich J.E."/>
            <person name="Spatafora J.W."/>
            <person name="Visel A."/>
            <person name="Grigoriev I.V."/>
        </authorList>
    </citation>
    <scope>NUCLEOTIDE SEQUENCE [LARGE SCALE GENOMIC DNA]</scope>
    <source>
        <strain evidence="13">finn</strain>
    </source>
</reference>
<dbReference type="GO" id="GO:0005789">
    <property type="term" value="C:endoplasmic reticulum membrane"/>
    <property type="evidence" value="ECO:0007669"/>
    <property type="project" value="UniProtKB-SubCell"/>
</dbReference>
<comment type="similarity">
    <text evidence="9">Belongs to the MDM12 family.</text>
</comment>
<feature type="compositionally biased region" description="Low complexity" evidence="10">
    <location>
        <begin position="160"/>
        <end position="175"/>
    </location>
</feature>
<feature type="region of interest" description="Disordered" evidence="10">
    <location>
        <begin position="160"/>
        <end position="180"/>
    </location>
</feature>
<keyword evidence="3 9" id="KW-1000">Mitochondrion outer membrane</keyword>
<dbReference type="Pfam" id="PF26544">
    <property type="entry name" value="Mdm12"/>
    <property type="match status" value="2"/>
</dbReference>
<evidence type="ECO:0000256" key="2">
    <source>
        <dbReference type="ARBA" id="ARBA00022448"/>
    </source>
</evidence>
<evidence type="ECO:0000313" key="12">
    <source>
        <dbReference type="EMBL" id="ORX44736.1"/>
    </source>
</evidence>
<keyword evidence="8 9" id="KW-0472">Membrane</keyword>
<keyword evidence="7 9" id="KW-0496">Mitochondrion</keyword>
<dbReference type="PANTHER" id="PTHR28204">
    <property type="entry name" value="MITOCHONDRIAL DISTRIBUTION AND MORPHOLOGY PROTEIN 12"/>
    <property type="match status" value="1"/>
</dbReference>
<evidence type="ECO:0000256" key="7">
    <source>
        <dbReference type="ARBA" id="ARBA00023128"/>
    </source>
</evidence>
<dbReference type="HAMAP" id="MF_03104">
    <property type="entry name" value="Mdm12"/>
    <property type="match status" value="1"/>
</dbReference>
<dbReference type="GO" id="GO:0015914">
    <property type="term" value="P:phospholipid transport"/>
    <property type="evidence" value="ECO:0007669"/>
    <property type="project" value="TreeGrafter"/>
</dbReference>
<evidence type="ECO:0000256" key="3">
    <source>
        <dbReference type="ARBA" id="ARBA00022787"/>
    </source>
</evidence>
<protein>
    <recommendedName>
        <fullName evidence="9">Mitochondrial distribution and morphology protein 12</fullName>
    </recommendedName>
    <alternativeName>
        <fullName evidence="9">Mitochondrial inheritance component MDM12</fullName>
    </alternativeName>
</protein>
<accession>A0A1Y1V0S0</accession>
<comment type="function">
    <text evidence="9">Component of the ERMES/MDM complex, which serves as a molecular tether to connect the endoplasmic reticulum (ER) and mitochondria. Components of this complex are involved in the control of mitochondrial shape and protein biogenesis, and function in nonvesicular lipid trafficking between the ER and mitochondria. MDM12 is required for the interaction of the ER-resident membrane protein MMM1 and the outer mitochondrial membrane-resident beta-barrel protein MDM10. The MDM12-MMM1 subcomplex functions in the major beta-barrel assembly pathway that is responsible for biogenesis of all mitochondrial outer membrane beta-barrel proteins, and acts in a late step after the SAM complex. The MDM10-MDM12-MMM1 subcomplex further acts in the TOM40-specific pathway after the action of the MDM12-MMM1 complex. Essential for establishing and maintaining the structure of mitochondria and maintenance of mtDNA nucleoids.</text>
</comment>
<evidence type="ECO:0000256" key="10">
    <source>
        <dbReference type="SAM" id="MobiDB-lite"/>
    </source>
</evidence>
<reference evidence="12 13" key="1">
    <citation type="submission" date="2016-08" db="EMBL/GenBank/DDBJ databases">
        <title>Genomes of anaerobic fungi encode conserved fungal cellulosomes for biomass hydrolysis.</title>
        <authorList>
            <consortium name="DOE Joint Genome Institute"/>
            <person name="Haitjema C.H."/>
            <person name="Gilmore S.P."/>
            <person name="Henske J.K."/>
            <person name="Solomon K.V."/>
            <person name="De Groot R."/>
            <person name="Kuo A."/>
            <person name="Mondo S.J."/>
            <person name="Salamov A.A."/>
            <person name="Labutti K."/>
            <person name="Zhao Z."/>
            <person name="Chiniquy J."/>
            <person name="Barry K."/>
            <person name="Brewer H.M."/>
            <person name="Purvine S.O."/>
            <person name="Wright A.T."/>
            <person name="Boxma B."/>
            <person name="Van Alen T."/>
            <person name="Hackstein J.H."/>
            <person name="Baker S.E."/>
            <person name="Grigoriev I.V."/>
            <person name="O'Malley M.A."/>
        </authorList>
    </citation>
    <scope>NUCLEOTIDE SEQUENCE [LARGE SCALE GENOMIC DNA]</scope>
    <source>
        <strain evidence="13">finn</strain>
    </source>
</reference>
<keyword evidence="5" id="KW-0445">Lipid transport</keyword>
<keyword evidence="13" id="KW-1185">Reference proteome</keyword>
<evidence type="ECO:0000256" key="9">
    <source>
        <dbReference type="HAMAP-Rule" id="MF_03104"/>
    </source>
</evidence>
<dbReference type="PROSITE" id="PS51847">
    <property type="entry name" value="SMP"/>
    <property type="match status" value="1"/>
</dbReference>
<name>A0A1Y1V0S0_9FUNG</name>
<keyword evidence="6" id="KW-0446">Lipid-binding</keyword>
<evidence type="ECO:0000256" key="4">
    <source>
        <dbReference type="ARBA" id="ARBA00022824"/>
    </source>
</evidence>
<dbReference type="AlphaFoldDB" id="A0A1Y1V0S0"/>
<evidence type="ECO:0000256" key="5">
    <source>
        <dbReference type="ARBA" id="ARBA00023055"/>
    </source>
</evidence>
<dbReference type="EMBL" id="MCFH01000044">
    <property type="protein sequence ID" value="ORX44736.1"/>
    <property type="molecule type" value="Genomic_DNA"/>
</dbReference>
<dbReference type="Proteomes" id="UP000193719">
    <property type="component" value="Unassembled WGS sequence"/>
</dbReference>
<feature type="compositionally biased region" description="Polar residues" evidence="10">
    <location>
        <begin position="263"/>
        <end position="280"/>
    </location>
</feature>
<dbReference type="GO" id="GO:1990456">
    <property type="term" value="P:mitochondrion-endoplasmic reticulum membrane tethering"/>
    <property type="evidence" value="ECO:0007669"/>
    <property type="project" value="TreeGrafter"/>
</dbReference>
<feature type="domain" description="SMP-LTD" evidence="11">
    <location>
        <begin position="1"/>
        <end position="440"/>
    </location>
</feature>
<dbReference type="GO" id="GO:0008289">
    <property type="term" value="F:lipid binding"/>
    <property type="evidence" value="ECO:0007669"/>
    <property type="project" value="UniProtKB-KW"/>
</dbReference>
<evidence type="ECO:0000256" key="1">
    <source>
        <dbReference type="ARBA" id="ARBA00004370"/>
    </source>
</evidence>
<dbReference type="GO" id="GO:0032865">
    <property type="term" value="C:ERMES complex"/>
    <property type="evidence" value="ECO:0007669"/>
    <property type="project" value="UniProtKB-UniRule"/>
</dbReference>
<organism evidence="12 13">
    <name type="scientific">Piromyces finnis</name>
    <dbReference type="NCBI Taxonomy" id="1754191"/>
    <lineage>
        <taxon>Eukaryota</taxon>
        <taxon>Fungi</taxon>
        <taxon>Fungi incertae sedis</taxon>
        <taxon>Chytridiomycota</taxon>
        <taxon>Chytridiomycota incertae sedis</taxon>
        <taxon>Neocallimastigomycetes</taxon>
        <taxon>Neocallimastigales</taxon>
        <taxon>Neocallimastigaceae</taxon>
        <taxon>Piromyces</taxon>
    </lineage>
</organism>
<keyword evidence="2" id="KW-0813">Transport</keyword>
<keyword evidence="4 9" id="KW-0256">Endoplasmic reticulum</keyword>
<sequence>MSFEIFWDKLDVDIALSFQNYLNDYFKKIKRPDFLGEVVFSDADFGQIPPEITIIDICDPMSEFYDEQLLDNDYLNGQDNYNYDDELEKSNDYFRQQINDKLPPRHDEWSSNFNRLSFNGFGNTFNNQNFYRTSSLQNLNQNFNALSLSDITSNFNENLTDNSDTNNLNNNNPENKTSDKSKVFLGDISFDFNNLTPFLTKSVISSQDSQLNNNAENNESITSINNNISSNTTSTNYQTIADFLRNANESSIEDEEDVSSMDNAASATNADVESITSSNHTHGELDDENSSSQYYNNDTLSVPSQQNSTSPSQKPLNLDIQVELDVVYRGNLKLTVSTALILNKPTPAFMTLPIKLALKGISFKGIAVIAYIGNQINFCFKEPEESESLIEDIRLESELGDENKQVLKNISKIEGFLISKIKSSIDELLIFPNYHSIYISKDEN</sequence>
<feature type="compositionally biased region" description="Polar residues" evidence="10">
    <location>
        <begin position="290"/>
        <end position="314"/>
    </location>
</feature>
<proteinExistence type="inferred from homology"/>
<evidence type="ECO:0000313" key="13">
    <source>
        <dbReference type="Proteomes" id="UP000193719"/>
    </source>
</evidence>
<dbReference type="PANTHER" id="PTHR28204:SF1">
    <property type="entry name" value="MITOCHONDRIAL DISTRIBUTION AND MORPHOLOGY PROTEIN 12"/>
    <property type="match status" value="1"/>
</dbReference>
<dbReference type="STRING" id="1754191.A0A1Y1V0S0"/>
<dbReference type="InterPro" id="IPR027532">
    <property type="entry name" value="Mdm12"/>
</dbReference>
<evidence type="ECO:0000259" key="11">
    <source>
        <dbReference type="PROSITE" id="PS51847"/>
    </source>
</evidence>
<dbReference type="OrthoDB" id="3356905at2759"/>
<evidence type="ECO:0000256" key="6">
    <source>
        <dbReference type="ARBA" id="ARBA00023121"/>
    </source>
</evidence>
<feature type="region of interest" description="Disordered" evidence="10">
    <location>
        <begin position="250"/>
        <end position="314"/>
    </location>
</feature>
<comment type="subcellular location">
    <subcellularLocation>
        <location evidence="1">Membrane</location>
    </subcellularLocation>
    <subcellularLocation>
        <location evidence="9">Mitochondrion outer membrane</location>
        <topology evidence="9">Peripheral membrane protein</topology>
        <orientation evidence="9">Cytoplasmic side</orientation>
    </subcellularLocation>
    <subcellularLocation>
        <location evidence="9">Endoplasmic reticulum membrane</location>
        <topology evidence="9">Peripheral membrane protein</topology>
        <orientation evidence="9">Cytoplasmic side</orientation>
    </subcellularLocation>
    <text evidence="9">The ERMES/MDM complex localizes to a few discrete foci (around 10 per single cell), that represent mitochondria-endoplasmic reticulum junctions. These foci are often found next to mtDNA nucleoids.</text>
</comment>
<evidence type="ECO:0000256" key="8">
    <source>
        <dbReference type="ARBA" id="ARBA00023136"/>
    </source>
</evidence>
<dbReference type="GO" id="GO:0045040">
    <property type="term" value="P:protein insertion into mitochondrial outer membrane"/>
    <property type="evidence" value="ECO:0007669"/>
    <property type="project" value="UniProtKB-UniRule"/>
</dbReference>